<name>A0A9X2VL23_9PSEU</name>
<feature type="chain" id="PRO_5040941493" evidence="2">
    <location>
        <begin position="26"/>
        <end position="877"/>
    </location>
</feature>
<evidence type="ECO:0000256" key="1">
    <source>
        <dbReference type="SAM" id="Phobius"/>
    </source>
</evidence>
<keyword evidence="1" id="KW-0472">Membrane</keyword>
<keyword evidence="2" id="KW-0732">Signal</keyword>
<sequence>MTARRLLGLLLALLAVMGASVPVAAQPSAGNGSASAVEYYQKYWGDSPYAKYIQMYRREHAEVTNGRNVAVVLFEQDGARMAVAVASTSRLNPPDPPKIVFDVFRDGVLLRTEEFDLDGFQVGSRESLGLSPGEHEKFHSEPLLAHWTSLRGVNHLVTVGESERQFCVTPGHQCWYAIRGTDATPPLFPDLRFFYYNWKIHNAAEVEDGSAGPEATVGQDHTLARAATKKINKTINGWRADGARIGPLPESTLSAVVSDATAAEPNEGPLVDTLSGRAPPPGDTGGIDLSTVELRYLADPGPDQGLRYSVRGATAPETVNHEAGRVTLAQASDAFFVWLSLSTDKFWVNLNPAEPDRIIDPALADTDAGRIMLRADLELKRSVGRFIHPDTEVGAEFWKSLRAGADQQVCLSFRQWIVPAPATVHTGDDSIHILDAPLEVKLESEYRRDHGQADPACDSAGQDVLDHNERVYRRLILPQVQKAVDSAPEYADLRRVHLSRVAAAWYRELSSRQVTTYAGYIDRGDAHAWPAREPWSPRKVFDDYVASYTNGEFTASHQEEAGDYIVTHTYVYGGVDFSQVPYHEVDDATLRERWPDVAAAVAGSANGRALEGPSRAWLGVRGTPQAQEVLASLPEEPATLGKWAWLGIVLGGLLVFVLVAGIVGVAVRDRRKGPVPVWVDRAEARDGATADAYVKTDCVRVDVPAGSADRDPVSGPGGYEEQAFHVRIRRVSLWVKSLVVLAVVAGAVVGFVIWPNPADRPSALVAVASGKAPSPVLVALPALPAHRITSTLRPPPTPGTCFSGEISGSVASGVAKVDCGSPDAHYRSIDFFPGTADMSKCDAVPDTQYTYSVTWLRNGVPTSQTVYCLIGLGSYAR</sequence>
<feature type="transmembrane region" description="Helical" evidence="1">
    <location>
        <begin position="643"/>
        <end position="667"/>
    </location>
</feature>
<keyword evidence="1" id="KW-0812">Transmembrane</keyword>
<evidence type="ECO:0000256" key="2">
    <source>
        <dbReference type="SAM" id="SignalP"/>
    </source>
</evidence>
<dbReference type="Proteomes" id="UP001141259">
    <property type="component" value="Unassembled WGS sequence"/>
</dbReference>
<comment type="caution">
    <text evidence="3">The sequence shown here is derived from an EMBL/GenBank/DDBJ whole genome shotgun (WGS) entry which is preliminary data.</text>
</comment>
<feature type="signal peptide" evidence="2">
    <location>
        <begin position="1"/>
        <end position="25"/>
    </location>
</feature>
<proteinExistence type="predicted"/>
<dbReference type="RefSeq" id="WP_259622639.1">
    <property type="nucleotide sequence ID" value="NZ_JANYMP010000003.1"/>
</dbReference>
<evidence type="ECO:0000313" key="3">
    <source>
        <dbReference type="EMBL" id="MCS7477128.1"/>
    </source>
</evidence>
<accession>A0A9X2VL23</accession>
<feature type="transmembrane region" description="Helical" evidence="1">
    <location>
        <begin position="733"/>
        <end position="754"/>
    </location>
</feature>
<reference evidence="3" key="1">
    <citation type="submission" date="2022-08" db="EMBL/GenBank/DDBJ databases">
        <authorList>
            <person name="Tistechok S."/>
            <person name="Samborskyy M."/>
            <person name="Roman I."/>
        </authorList>
    </citation>
    <scope>NUCLEOTIDE SEQUENCE</scope>
    <source>
        <strain evidence="3">DSM 103496</strain>
    </source>
</reference>
<keyword evidence="1" id="KW-1133">Transmembrane helix</keyword>
<protein>
    <submittedName>
        <fullName evidence="3">Uncharacterized protein</fullName>
    </submittedName>
</protein>
<evidence type="ECO:0000313" key="4">
    <source>
        <dbReference type="Proteomes" id="UP001141259"/>
    </source>
</evidence>
<dbReference type="EMBL" id="JANYMP010000003">
    <property type="protein sequence ID" value="MCS7477128.1"/>
    <property type="molecule type" value="Genomic_DNA"/>
</dbReference>
<dbReference type="AlphaFoldDB" id="A0A9X2VL23"/>
<organism evidence="3 4">
    <name type="scientific">Umezawaea endophytica</name>
    <dbReference type="NCBI Taxonomy" id="1654476"/>
    <lineage>
        <taxon>Bacteria</taxon>
        <taxon>Bacillati</taxon>
        <taxon>Actinomycetota</taxon>
        <taxon>Actinomycetes</taxon>
        <taxon>Pseudonocardiales</taxon>
        <taxon>Pseudonocardiaceae</taxon>
        <taxon>Umezawaea</taxon>
    </lineage>
</organism>
<gene>
    <name evidence="3" type="ORF">NZH93_09700</name>
</gene>
<keyword evidence="4" id="KW-1185">Reference proteome</keyword>